<dbReference type="Proteomes" id="UP000233551">
    <property type="component" value="Unassembled WGS sequence"/>
</dbReference>
<name>A0A218XLD8_PUNGR</name>
<dbReference type="FunFam" id="3.40.50.2000:FF:000120">
    <property type="entry name" value="UDP-glycosyltransferase 76C1"/>
    <property type="match status" value="1"/>
</dbReference>
<evidence type="ECO:0000256" key="2">
    <source>
        <dbReference type="ARBA" id="ARBA00022676"/>
    </source>
</evidence>
<evidence type="ECO:0000256" key="3">
    <source>
        <dbReference type="ARBA" id="ARBA00022679"/>
    </source>
</evidence>
<evidence type="ECO:0000313" key="6">
    <source>
        <dbReference type="Proteomes" id="UP000197138"/>
    </source>
</evidence>
<comment type="similarity">
    <text evidence="1">Belongs to the UDP-glycosyltransferase family.</text>
</comment>
<dbReference type="GO" id="GO:0080043">
    <property type="term" value="F:quercetin 3-O-glucosyltransferase activity"/>
    <property type="evidence" value="ECO:0007669"/>
    <property type="project" value="TreeGrafter"/>
</dbReference>
<reference evidence="4" key="2">
    <citation type="submission" date="2017-06" db="EMBL/GenBank/DDBJ databases">
        <title>The pomegranate genome and the genomics of punicalagin biosynthesis.</title>
        <authorList>
            <person name="Xu C."/>
        </authorList>
    </citation>
    <scope>NUCLEOTIDE SEQUENCE [LARGE SCALE GENOMIC DNA]</scope>
    <source>
        <tissue evidence="4">Fresh leaf</tissue>
    </source>
</reference>
<protein>
    <submittedName>
        <fullName evidence="4">Uncharacterized protein</fullName>
    </submittedName>
</protein>
<comment type="caution">
    <text evidence="4">The sequence shown here is derived from an EMBL/GenBank/DDBJ whole genome shotgun (WGS) entry which is preliminary data.</text>
</comment>
<dbReference type="Proteomes" id="UP000197138">
    <property type="component" value="Unassembled WGS sequence"/>
</dbReference>
<sequence length="492" mass="54479">MDLKGARSRKNHVHHLVLVPCPLQGHLTPMFHLANLLLSRGFAVTVIQIPSPSWRSLDCTHPNPSFPSLFFEPIADGVACDDDASNAGEDVMSFLLELNSKCREPFRDCLDRVASSAPRGCISCLIHDAVMYFPVDVVEDLSIPRLVLRTSTAANFLGLSLLDQKGFLPPQGTRLVEMLQELPSMRVKDLPLFDKCKQASTEEVLIKIHKGTTTASAIIWNTLTCLEQPSLDKISATLSVPIFPIGPLHRLSAEIMVTWAPENQKIEEGRTGYSAATDEVPRRWAEDRSCIEWLDLHPPGSVVYVSFGSLVTLSESELTEISEGLAESGRPFLWVIRARPVNSASLEAIRELTNTSKRGKITSWAPQREVLAHRSVGCFWTHSGWNSTLESMSEGVPMLCWSYVGDQRIISRLVSGVWKVGLELEVDDGIDSGPLNGSKVASAIKRIMSDEEGREMKRKAMALKEQIDVSLRQSGSSRQFLDKLVAFIHQLA</sequence>
<reference evidence="5 7" key="3">
    <citation type="submission" date="2017-11" db="EMBL/GenBank/DDBJ databases">
        <title>De-novo sequencing of pomegranate (Punica granatum L.) genome.</title>
        <authorList>
            <person name="Akparov Z."/>
            <person name="Amiraslanov A."/>
            <person name="Hajiyeva S."/>
            <person name="Abbasov M."/>
            <person name="Kaur K."/>
            <person name="Hamwieh A."/>
            <person name="Solovyev V."/>
            <person name="Salamov A."/>
            <person name="Braich B."/>
            <person name="Kosarev P."/>
            <person name="Mahmoud A."/>
            <person name="Hajiyev E."/>
            <person name="Babayeva S."/>
            <person name="Izzatullayeva V."/>
            <person name="Mammadov A."/>
            <person name="Mammadov A."/>
            <person name="Sharifova S."/>
            <person name="Ojaghi J."/>
            <person name="Eynullazada K."/>
            <person name="Bayramov B."/>
            <person name="Abdulazimova A."/>
            <person name="Shahmuradov I."/>
        </authorList>
    </citation>
    <scope>NUCLEOTIDE SEQUENCE [LARGE SCALE GENOMIC DNA]</scope>
    <source>
        <strain evidence="5">AG2017</strain>
        <strain evidence="7">cv. AG2017</strain>
        <tissue evidence="5">Leaf</tissue>
    </source>
</reference>
<keyword evidence="3" id="KW-0808">Transferase</keyword>
<dbReference type="EMBL" id="PGOL01002078">
    <property type="protein sequence ID" value="PKI50842.1"/>
    <property type="molecule type" value="Genomic_DNA"/>
</dbReference>
<dbReference type="AlphaFoldDB" id="A0A218XLD8"/>
<dbReference type="CDD" id="cd03784">
    <property type="entry name" value="GT1_Gtf-like"/>
    <property type="match status" value="1"/>
</dbReference>
<dbReference type="EMBL" id="MTKT01001276">
    <property type="protein sequence ID" value="OWM85479.1"/>
    <property type="molecule type" value="Genomic_DNA"/>
</dbReference>
<dbReference type="PANTHER" id="PTHR11926:SF1374">
    <property type="entry name" value="UDP-GLYCOSYLTRANSFERASE 76F1-RELATED"/>
    <property type="match status" value="1"/>
</dbReference>
<organism evidence="4 6">
    <name type="scientific">Punica granatum</name>
    <name type="common">Pomegranate</name>
    <dbReference type="NCBI Taxonomy" id="22663"/>
    <lineage>
        <taxon>Eukaryota</taxon>
        <taxon>Viridiplantae</taxon>
        <taxon>Streptophyta</taxon>
        <taxon>Embryophyta</taxon>
        <taxon>Tracheophyta</taxon>
        <taxon>Spermatophyta</taxon>
        <taxon>Magnoliopsida</taxon>
        <taxon>eudicotyledons</taxon>
        <taxon>Gunneridae</taxon>
        <taxon>Pentapetalae</taxon>
        <taxon>rosids</taxon>
        <taxon>malvids</taxon>
        <taxon>Myrtales</taxon>
        <taxon>Lythraceae</taxon>
        <taxon>Punica</taxon>
    </lineage>
</organism>
<keyword evidence="2" id="KW-0328">Glycosyltransferase</keyword>
<dbReference type="InterPro" id="IPR002213">
    <property type="entry name" value="UDP_glucos_trans"/>
</dbReference>
<keyword evidence="7" id="KW-1185">Reference proteome</keyword>
<proteinExistence type="inferred from homology"/>
<evidence type="ECO:0000313" key="7">
    <source>
        <dbReference type="Proteomes" id="UP000233551"/>
    </source>
</evidence>
<accession>A0A218XLD8</accession>
<evidence type="ECO:0000256" key="1">
    <source>
        <dbReference type="ARBA" id="ARBA00009995"/>
    </source>
</evidence>
<dbReference type="PANTHER" id="PTHR11926">
    <property type="entry name" value="GLUCOSYL/GLUCURONOSYL TRANSFERASES"/>
    <property type="match status" value="1"/>
</dbReference>
<evidence type="ECO:0000313" key="5">
    <source>
        <dbReference type="EMBL" id="PKI50842.1"/>
    </source>
</evidence>
<dbReference type="OrthoDB" id="5835829at2759"/>
<dbReference type="FunFam" id="3.40.50.2000:FF:000237">
    <property type="entry name" value="Glycosyltransferase"/>
    <property type="match status" value="1"/>
</dbReference>
<evidence type="ECO:0000313" key="4">
    <source>
        <dbReference type="EMBL" id="OWM85479.1"/>
    </source>
</evidence>
<dbReference type="Pfam" id="PF00201">
    <property type="entry name" value="UDPGT"/>
    <property type="match status" value="1"/>
</dbReference>
<dbReference type="SUPFAM" id="SSF53756">
    <property type="entry name" value="UDP-Glycosyltransferase/glycogen phosphorylase"/>
    <property type="match status" value="1"/>
</dbReference>
<dbReference type="Gene3D" id="3.40.50.2000">
    <property type="entry name" value="Glycogen Phosphorylase B"/>
    <property type="match status" value="2"/>
</dbReference>
<dbReference type="GeneID" id="116193251"/>
<gene>
    <name evidence="4" type="ORF">CDL15_Pgr019103</name>
    <name evidence="5" type="ORF">CRG98_028749</name>
</gene>
<reference evidence="6" key="1">
    <citation type="journal article" date="2017" name="Plant J.">
        <title>The pomegranate (Punica granatum L.) genome and the genomics of punicalagin biosynthesis.</title>
        <authorList>
            <person name="Qin G."/>
            <person name="Xu C."/>
            <person name="Ming R."/>
            <person name="Tang H."/>
            <person name="Guyot R."/>
            <person name="Kramer E.M."/>
            <person name="Hu Y."/>
            <person name="Yi X."/>
            <person name="Qi Y."/>
            <person name="Xu X."/>
            <person name="Gao Z."/>
            <person name="Pan H."/>
            <person name="Jian J."/>
            <person name="Tian Y."/>
            <person name="Yue Z."/>
            <person name="Xu Y."/>
        </authorList>
    </citation>
    <scope>NUCLEOTIDE SEQUENCE [LARGE SCALE GENOMIC DNA]</scope>
    <source>
        <strain evidence="6">cv. Dabenzi</strain>
    </source>
</reference>
<dbReference type="GO" id="GO:0080044">
    <property type="term" value="F:quercetin 7-O-glucosyltransferase activity"/>
    <property type="evidence" value="ECO:0007669"/>
    <property type="project" value="TreeGrafter"/>
</dbReference>